<evidence type="ECO:0000256" key="1">
    <source>
        <dbReference type="ARBA" id="ARBA00022679"/>
    </source>
</evidence>
<dbReference type="InterPro" id="IPR001296">
    <property type="entry name" value="Glyco_trans_1"/>
</dbReference>
<dbReference type="Gene3D" id="3.40.50.2000">
    <property type="entry name" value="Glycogen Phosphorylase B"/>
    <property type="match status" value="1"/>
</dbReference>
<dbReference type="InterPro" id="IPR041693">
    <property type="entry name" value="Glyco_trans_4_5"/>
</dbReference>
<gene>
    <name evidence="3" type="ORF">CRH10_10570</name>
</gene>
<evidence type="ECO:0000313" key="3">
    <source>
        <dbReference type="EMBL" id="ATL90709.1"/>
    </source>
</evidence>
<reference evidence="3 4" key="1">
    <citation type="submission" date="2017-10" db="EMBL/GenBank/DDBJ databases">
        <title>Complete Genome Sequence of Faecalibacterium prausnitzii isolated from the gut of healthy adult Indian.</title>
        <authorList>
            <person name="Bag S."/>
            <person name="Ghosh T.S."/>
            <person name="Das B."/>
        </authorList>
    </citation>
    <scope>NUCLEOTIDE SEQUENCE [LARGE SCALE GENOMIC DNA]</scope>
    <source>
        <strain evidence="3 4">Indica</strain>
    </source>
</reference>
<name>A0A291TC89_9FIRM</name>
<dbReference type="RefSeq" id="WP_098924492.1">
    <property type="nucleotide sequence ID" value="NZ_CP023819.1"/>
</dbReference>
<dbReference type="AlphaFoldDB" id="A0A291TC89"/>
<evidence type="ECO:0000313" key="4">
    <source>
        <dbReference type="Proteomes" id="UP000223709"/>
    </source>
</evidence>
<dbReference type="Pfam" id="PF00534">
    <property type="entry name" value="Glycos_transf_1"/>
    <property type="match status" value="1"/>
</dbReference>
<keyword evidence="1 3" id="KW-0808">Transferase</keyword>
<sequence>MYNNYTPLQQRQLALQEYSNTQSTYLLVCASARSTALKATLTDQLHRKFRLVDRLDGELTASVDGVLLAAEDVELMSTALMFFAKALQDGADYAVCNAVFGFGGATALYQSQPLQAQNRCAVVSRTLLERCRAAAHDPENVPELLALAAQLCTKPTLIPQALLHYERGICAEDAFSAHGKRAFIMSHVLDMTGAPIVLVSAVPVLRSMGYEVLVLGPSDGGSLHLFLDAGASVITRSSCRNVSDAWGMALCADFVIANTVVMARAVRALSGTAVPVLWWLHDAFAGYPHIAHQIPTQLGENVRVYSVGSHAANAMRAVRPEFEIRPLIYGLPDYAAENFVRTDLGYNRGRPLFATVGSFERRKGHDIFCKAIRLLPPEVREKASFLFVGQAADKEMMDSVRALTADYPENVYYCKRLTRDEIKSLMEQCTGLVCASRDDPMPTFVTEGLIFGKPSIVSEHTGTAGLISEGRNGFVYHDDDPQQLAVLLEHAIEHPEELASMRTECRKMYEQYYSKEAFEQTLRAAVEDLTAKK</sequence>
<dbReference type="EMBL" id="CP023819">
    <property type="protein sequence ID" value="ATL90709.1"/>
    <property type="molecule type" value="Genomic_DNA"/>
</dbReference>
<dbReference type="Proteomes" id="UP000223709">
    <property type="component" value="Chromosome"/>
</dbReference>
<dbReference type="GO" id="GO:0016757">
    <property type="term" value="F:glycosyltransferase activity"/>
    <property type="evidence" value="ECO:0007669"/>
    <property type="project" value="InterPro"/>
</dbReference>
<dbReference type="CDD" id="cd03801">
    <property type="entry name" value="GT4_PimA-like"/>
    <property type="match status" value="1"/>
</dbReference>
<organism evidence="3 4">
    <name type="scientific">Faecalibacterium prausnitzii</name>
    <dbReference type="NCBI Taxonomy" id="853"/>
    <lineage>
        <taxon>Bacteria</taxon>
        <taxon>Bacillati</taxon>
        <taxon>Bacillota</taxon>
        <taxon>Clostridia</taxon>
        <taxon>Eubacteriales</taxon>
        <taxon>Oscillospiraceae</taxon>
        <taxon>Faecalibacterium</taxon>
    </lineage>
</organism>
<dbReference type="SUPFAM" id="SSF53756">
    <property type="entry name" value="UDP-Glycosyltransferase/glycogen phosphorylase"/>
    <property type="match status" value="1"/>
</dbReference>
<protein>
    <submittedName>
        <fullName evidence="3">Glycosyl transferase family 1</fullName>
    </submittedName>
</protein>
<dbReference type="PANTHER" id="PTHR46401:SF2">
    <property type="entry name" value="GLYCOSYLTRANSFERASE WBBK-RELATED"/>
    <property type="match status" value="1"/>
</dbReference>
<accession>A0A291TC89</accession>
<proteinExistence type="predicted"/>
<dbReference type="GO" id="GO:0009103">
    <property type="term" value="P:lipopolysaccharide biosynthetic process"/>
    <property type="evidence" value="ECO:0007669"/>
    <property type="project" value="TreeGrafter"/>
</dbReference>
<dbReference type="Pfam" id="PF16994">
    <property type="entry name" value="Glyco_trans_4_5"/>
    <property type="match status" value="1"/>
</dbReference>
<feature type="domain" description="Glycosyl transferase family 1" evidence="2">
    <location>
        <begin position="343"/>
        <end position="507"/>
    </location>
</feature>
<evidence type="ECO:0000259" key="2">
    <source>
        <dbReference type="Pfam" id="PF00534"/>
    </source>
</evidence>
<dbReference type="PANTHER" id="PTHR46401">
    <property type="entry name" value="GLYCOSYLTRANSFERASE WBBK-RELATED"/>
    <property type="match status" value="1"/>
</dbReference>